<dbReference type="Pfam" id="PF06094">
    <property type="entry name" value="GGACT"/>
    <property type="match status" value="1"/>
</dbReference>
<protein>
    <recommendedName>
        <fullName evidence="1">Gamma-glutamylcyclotransferase AIG2-like domain-containing protein</fullName>
    </recommendedName>
</protein>
<dbReference type="Gene3D" id="3.10.490.10">
    <property type="entry name" value="Gamma-glutamyl cyclotransferase-like"/>
    <property type="match status" value="1"/>
</dbReference>
<dbReference type="InterPro" id="IPR013024">
    <property type="entry name" value="GGCT-like"/>
</dbReference>
<proteinExistence type="predicted"/>
<evidence type="ECO:0000313" key="3">
    <source>
        <dbReference type="Proteomes" id="UP000193642"/>
    </source>
</evidence>
<name>A0A1Y2BW52_9FUNG</name>
<dbReference type="Proteomes" id="UP000193642">
    <property type="component" value="Unassembled WGS sequence"/>
</dbReference>
<reference evidence="2 3" key="1">
    <citation type="submission" date="2016-07" db="EMBL/GenBank/DDBJ databases">
        <title>Pervasive Adenine N6-methylation of Active Genes in Fungi.</title>
        <authorList>
            <consortium name="DOE Joint Genome Institute"/>
            <person name="Mondo S.J."/>
            <person name="Dannebaum R.O."/>
            <person name="Kuo R.C."/>
            <person name="Labutti K."/>
            <person name="Haridas S."/>
            <person name="Kuo A."/>
            <person name="Salamov A."/>
            <person name="Ahrendt S.R."/>
            <person name="Lipzen A."/>
            <person name="Sullivan W."/>
            <person name="Andreopoulos W.B."/>
            <person name="Clum A."/>
            <person name="Lindquist E."/>
            <person name="Daum C."/>
            <person name="Ramamoorthy G.K."/>
            <person name="Gryganskyi A."/>
            <person name="Culley D."/>
            <person name="Magnuson J.K."/>
            <person name="James T.Y."/>
            <person name="O'Malley M.A."/>
            <person name="Stajich J.E."/>
            <person name="Spatafora J.W."/>
            <person name="Visel A."/>
            <person name="Grigoriev I.V."/>
        </authorList>
    </citation>
    <scope>NUCLEOTIDE SEQUENCE [LARGE SCALE GENOMIC DNA]</scope>
    <source>
        <strain evidence="2 3">JEL800</strain>
    </source>
</reference>
<dbReference type="InterPro" id="IPR036568">
    <property type="entry name" value="GGCT-like_sf"/>
</dbReference>
<organism evidence="2 3">
    <name type="scientific">Rhizoclosmatium globosum</name>
    <dbReference type="NCBI Taxonomy" id="329046"/>
    <lineage>
        <taxon>Eukaryota</taxon>
        <taxon>Fungi</taxon>
        <taxon>Fungi incertae sedis</taxon>
        <taxon>Chytridiomycota</taxon>
        <taxon>Chytridiomycota incertae sedis</taxon>
        <taxon>Chytridiomycetes</taxon>
        <taxon>Chytridiales</taxon>
        <taxon>Chytriomycetaceae</taxon>
        <taxon>Rhizoclosmatium</taxon>
    </lineage>
</organism>
<dbReference type="EMBL" id="MCGO01000041">
    <property type="protein sequence ID" value="ORY38989.1"/>
    <property type="molecule type" value="Genomic_DNA"/>
</dbReference>
<feature type="domain" description="Gamma-glutamylcyclotransferase AIG2-like" evidence="1">
    <location>
        <begin position="38"/>
        <end position="157"/>
    </location>
</feature>
<comment type="caution">
    <text evidence="2">The sequence shown here is derived from an EMBL/GenBank/DDBJ whole genome shotgun (WGS) entry which is preliminary data.</text>
</comment>
<dbReference type="CDD" id="cd06661">
    <property type="entry name" value="GGCT_like"/>
    <property type="match status" value="1"/>
</dbReference>
<dbReference type="AlphaFoldDB" id="A0A1Y2BW52"/>
<evidence type="ECO:0000313" key="2">
    <source>
        <dbReference type="EMBL" id="ORY38989.1"/>
    </source>
</evidence>
<dbReference type="InterPro" id="IPR009288">
    <property type="entry name" value="AIG2-like_dom"/>
</dbReference>
<accession>A0A1Y2BW52</accession>
<dbReference type="SUPFAM" id="SSF110857">
    <property type="entry name" value="Gamma-glutamyl cyclotransferase-like"/>
    <property type="match status" value="1"/>
</dbReference>
<gene>
    <name evidence="2" type="ORF">BCR33DRAFT_720260</name>
</gene>
<dbReference type="OrthoDB" id="6161812at2759"/>
<sequence length="267" mass="28988">MPISVSSHFQGLSTAATATTTPSSAPSTQSTTTNPIYIFAYGSLINAASVRRSVSSPITSTPTPVSIAGFKRSWSFKCSRRQYTAVSISPSKSKTDSVNGVLLKLSSEADLKNLDAREQGYIRTQICMSRISQPYKSATIEPHAQVWAYVLEDCDTESGYESDSSVSSTKSHVACPKVPIPQSYVDCILAGALLEHGQQFAIDFIRSTDMWHEGTWINDRNAQDPVRRYVPNAAVGEKDLCPNVAQAIDDLLRALVPDAFSSRIDVA</sequence>
<evidence type="ECO:0000259" key="1">
    <source>
        <dbReference type="Pfam" id="PF06094"/>
    </source>
</evidence>
<keyword evidence="3" id="KW-1185">Reference proteome</keyword>